<reference evidence="1 2" key="1">
    <citation type="submission" date="2019-02" db="EMBL/GenBank/DDBJ databases">
        <title>Complete genome sequence of Burkholderia cenocepacia phage BcepSauron.</title>
        <authorList>
            <person name="Park K."/>
            <person name="Gonzalez C."/>
            <person name="Liu M."/>
            <person name="Gill J."/>
        </authorList>
    </citation>
    <scope>NUCLEOTIDE SEQUENCE [LARGE SCALE GENOMIC DNA]</scope>
</reference>
<name>A0A482MMB5_9CAUD</name>
<proteinExistence type="predicted"/>
<protein>
    <submittedName>
        <fullName evidence="1">Uncharacterized protein</fullName>
    </submittedName>
</protein>
<sequence>MFKLVAGIVMLVGAVDAVAFERFDKGAYFMAMAACFLLVDISFDKSMDKLFGRTNGG</sequence>
<keyword evidence="2" id="KW-1185">Reference proteome</keyword>
<organism evidence="1 2">
    <name type="scientific">Burkholderia phage BcepSauron</name>
    <dbReference type="NCBI Taxonomy" id="2530033"/>
    <lineage>
        <taxon>Viruses</taxon>
        <taxon>Duplodnaviria</taxon>
        <taxon>Heunggongvirae</taxon>
        <taxon>Uroviricota</taxon>
        <taxon>Caudoviricetes</taxon>
        <taxon>Sarumanvirus</taxon>
        <taxon>Sarumanvirus bcepsauron</taxon>
    </lineage>
</organism>
<accession>A0A482MMB5</accession>
<gene>
    <name evidence="1" type="ORF">BcepSauron_418</name>
</gene>
<dbReference type="Proteomes" id="UP000301424">
    <property type="component" value="Segment"/>
</dbReference>
<evidence type="ECO:0000313" key="2">
    <source>
        <dbReference type="Proteomes" id="UP000301424"/>
    </source>
</evidence>
<dbReference type="EMBL" id="MK552141">
    <property type="protein sequence ID" value="QBQ74798.1"/>
    <property type="molecule type" value="Genomic_DNA"/>
</dbReference>
<evidence type="ECO:0000313" key="1">
    <source>
        <dbReference type="EMBL" id="QBQ74798.1"/>
    </source>
</evidence>